<dbReference type="PANTHER" id="PTHR13022">
    <property type="entry name" value="EUKARYOTIC TRANSLATION INITIATION FACTOR 3 SUBUNIT 11"/>
    <property type="match status" value="1"/>
</dbReference>
<dbReference type="EMBL" id="JANCYW010000020">
    <property type="protein sequence ID" value="KAK4538778.1"/>
    <property type="molecule type" value="Genomic_DNA"/>
</dbReference>
<gene>
    <name evidence="2" type="ORF">CDCA_CDCA20G4803</name>
</gene>
<dbReference type="SUPFAM" id="SSF48371">
    <property type="entry name" value="ARM repeat"/>
    <property type="match status" value="1"/>
</dbReference>
<accession>A0AAV9J349</accession>
<dbReference type="InterPro" id="IPR016024">
    <property type="entry name" value="ARM-type_fold"/>
</dbReference>
<dbReference type="Proteomes" id="UP001301350">
    <property type="component" value="Unassembled WGS sequence"/>
</dbReference>
<dbReference type="InterPro" id="IPR016020">
    <property type="entry name" value="Transl_init_fac_sub12_N_euk"/>
</dbReference>
<dbReference type="Gene3D" id="1.25.40.250">
    <property type="entry name" value="ARM repeat, domain 1"/>
    <property type="match status" value="1"/>
</dbReference>
<protein>
    <recommendedName>
        <fullName evidence="1">CSN8/PSMD8/EIF3K domain-containing protein</fullName>
    </recommendedName>
</protein>
<comment type="caution">
    <text evidence="2">The sequence shown here is derived from an EMBL/GenBank/DDBJ whole genome shotgun (WGS) entry which is preliminary data.</text>
</comment>
<dbReference type="GO" id="GO:0043022">
    <property type="term" value="F:ribosome binding"/>
    <property type="evidence" value="ECO:0007669"/>
    <property type="project" value="InterPro"/>
</dbReference>
<reference evidence="2 3" key="1">
    <citation type="submission" date="2022-07" db="EMBL/GenBank/DDBJ databases">
        <title>Genome-wide signatures of adaptation to extreme environments.</title>
        <authorList>
            <person name="Cho C.H."/>
            <person name="Yoon H.S."/>
        </authorList>
    </citation>
    <scope>NUCLEOTIDE SEQUENCE [LARGE SCALE GENOMIC DNA]</scope>
    <source>
        <strain evidence="2 3">DBV 063 E5</strain>
    </source>
</reference>
<dbReference type="AlphaFoldDB" id="A0AAV9J349"/>
<dbReference type="PANTHER" id="PTHR13022:SF0">
    <property type="entry name" value="EUKARYOTIC TRANSLATION INITIATION FACTOR 3 SUBUNIT K"/>
    <property type="match status" value="1"/>
</dbReference>
<dbReference type="InterPro" id="IPR009374">
    <property type="entry name" value="eIF3k"/>
</dbReference>
<organism evidence="2 3">
    <name type="scientific">Cyanidium caldarium</name>
    <name type="common">Red alga</name>
    <dbReference type="NCBI Taxonomy" id="2771"/>
    <lineage>
        <taxon>Eukaryota</taxon>
        <taxon>Rhodophyta</taxon>
        <taxon>Bangiophyceae</taxon>
        <taxon>Cyanidiales</taxon>
        <taxon>Cyanidiaceae</taxon>
        <taxon>Cyanidium</taxon>
    </lineage>
</organism>
<dbReference type="InterPro" id="IPR033464">
    <property type="entry name" value="CSN8_PSD8_EIF3K"/>
</dbReference>
<dbReference type="GO" id="GO:0003743">
    <property type="term" value="F:translation initiation factor activity"/>
    <property type="evidence" value="ECO:0007669"/>
    <property type="project" value="InterPro"/>
</dbReference>
<feature type="domain" description="CSN8/PSMD8/EIF3K" evidence="1">
    <location>
        <begin position="60"/>
        <end position="177"/>
    </location>
</feature>
<dbReference type="Pfam" id="PF10075">
    <property type="entry name" value="CSN8_PSD8_EIF3K"/>
    <property type="match status" value="1"/>
</dbReference>
<evidence type="ECO:0000313" key="2">
    <source>
        <dbReference type="EMBL" id="KAK4538778.1"/>
    </source>
</evidence>
<evidence type="ECO:0000313" key="3">
    <source>
        <dbReference type="Proteomes" id="UP001301350"/>
    </source>
</evidence>
<dbReference type="GO" id="GO:0006446">
    <property type="term" value="P:regulation of translational initiation"/>
    <property type="evidence" value="ECO:0007669"/>
    <property type="project" value="InterPro"/>
</dbReference>
<proteinExistence type="predicted"/>
<keyword evidence="3" id="KW-1185">Reference proteome</keyword>
<sequence>MASDSEIADLLHSRRYDPAILSTLEAYMERQVRGGADAYDAEANAAVLKLYQLEPDRLQGRTVVLILAKAIMALPSIDLLSCVYLLAPAQAAEASTAASYIGDDGPIRGVLALAERLEAGHFAQFWEELERERADGTALGKLLAEVVDFEQCVRRFMVGALGRTWSRMSPSVLKALTRDDACPHGWRMVTDADEQTVLETPVGSVLSQQPRAAGERLSFERLAPVLCRVGRESARARPRRR</sequence>
<evidence type="ECO:0000259" key="1">
    <source>
        <dbReference type="Pfam" id="PF10075"/>
    </source>
</evidence>
<name>A0AAV9J349_CYACA</name>
<dbReference type="GO" id="GO:0005852">
    <property type="term" value="C:eukaryotic translation initiation factor 3 complex"/>
    <property type="evidence" value="ECO:0007669"/>
    <property type="project" value="InterPro"/>
</dbReference>